<feature type="transmembrane region" description="Helical" evidence="7">
    <location>
        <begin position="147"/>
        <end position="165"/>
    </location>
</feature>
<dbReference type="PROSITE" id="PS50850">
    <property type="entry name" value="MFS"/>
    <property type="match status" value="1"/>
</dbReference>
<comment type="subcellular location">
    <subcellularLocation>
        <location evidence="1">Cell membrane</location>
        <topology evidence="1">Multi-pass membrane protein</topology>
    </subcellularLocation>
</comment>
<dbReference type="Pfam" id="PF07690">
    <property type="entry name" value="MFS_1"/>
    <property type="match status" value="2"/>
</dbReference>
<dbReference type="Gene3D" id="1.20.1250.20">
    <property type="entry name" value="MFS general substrate transporter like domains"/>
    <property type="match status" value="2"/>
</dbReference>
<evidence type="ECO:0000256" key="4">
    <source>
        <dbReference type="ARBA" id="ARBA00022692"/>
    </source>
</evidence>
<evidence type="ECO:0000313" key="10">
    <source>
        <dbReference type="Proteomes" id="UP001212803"/>
    </source>
</evidence>
<evidence type="ECO:0000256" key="3">
    <source>
        <dbReference type="ARBA" id="ARBA00022475"/>
    </source>
</evidence>
<evidence type="ECO:0000256" key="5">
    <source>
        <dbReference type="ARBA" id="ARBA00022989"/>
    </source>
</evidence>
<feature type="domain" description="Major facilitator superfamily (MFS) profile" evidence="8">
    <location>
        <begin position="15"/>
        <end position="393"/>
    </location>
</feature>
<dbReference type="SUPFAM" id="SSF103473">
    <property type="entry name" value="MFS general substrate transporter"/>
    <property type="match status" value="1"/>
</dbReference>
<feature type="transmembrane region" description="Helical" evidence="7">
    <location>
        <begin position="249"/>
        <end position="273"/>
    </location>
</feature>
<feature type="transmembrane region" description="Helical" evidence="7">
    <location>
        <begin position="20"/>
        <end position="42"/>
    </location>
</feature>
<dbReference type="PRINTS" id="PR01035">
    <property type="entry name" value="TCRTETA"/>
</dbReference>
<sequence>MNGNVSPEPFRIRSLTVSVYLPTFLFAVGQGAVIPVMPLYAIELGASPAFAGFLVALRGIGTMAFDIPAGIMVSRLGERWTMLIATAVLFIVAVGIALAPHPLVLAPLVFVMGCTWAIWMLARLSYATDVSPLDQRGRVLSLIGGSNRIGNFAGPFLGAALAAVIGTDAAFYLQALLALAAALLIFAVVRETGAETAPAATAHPVLGVLRDHAGIFATAGLASLAIQVLRSSRQAVIPLWGDRIGLDAAQVSVIFGLSSALDMTLFYPVGIVMDRWGRKFAGVPCLLFMALGMLLVPLSGSYLTLLLASLLVSFGNGLGSGINMTLGSDFSPAAGRGEFLGAWRLVTDLGTAGGPLLVSAIIGVGSLAAASVVTGGIGLAGAAVLAFLVPEPLRRHRAAATAPGTAPGA</sequence>
<keyword evidence="10" id="KW-1185">Reference proteome</keyword>
<gene>
    <name evidence="9" type="ORF">O0235_10135</name>
</gene>
<keyword evidence="5 7" id="KW-1133">Transmembrane helix</keyword>
<dbReference type="EMBL" id="CP115149">
    <property type="protein sequence ID" value="WBL35146.1"/>
    <property type="molecule type" value="Genomic_DNA"/>
</dbReference>
<keyword evidence="6 7" id="KW-0472">Membrane</keyword>
<feature type="transmembrane region" description="Helical" evidence="7">
    <location>
        <begin position="285"/>
        <end position="314"/>
    </location>
</feature>
<evidence type="ECO:0000259" key="8">
    <source>
        <dbReference type="PROSITE" id="PS50850"/>
    </source>
</evidence>
<name>A0ABY7M3J9_9CHLR</name>
<dbReference type="InterPro" id="IPR036259">
    <property type="entry name" value="MFS_trans_sf"/>
</dbReference>
<evidence type="ECO:0000313" key="9">
    <source>
        <dbReference type="EMBL" id="WBL35146.1"/>
    </source>
</evidence>
<feature type="transmembrane region" description="Helical" evidence="7">
    <location>
        <begin position="356"/>
        <end position="389"/>
    </location>
</feature>
<accession>A0ABY7M3J9</accession>
<dbReference type="PANTHER" id="PTHR23517:SF3">
    <property type="entry name" value="INTEGRAL MEMBRANE TRANSPORT PROTEIN"/>
    <property type="match status" value="1"/>
</dbReference>
<organism evidence="9 10">
    <name type="scientific">Tepidiforma flava</name>
    <dbReference type="NCBI Taxonomy" id="3004094"/>
    <lineage>
        <taxon>Bacteria</taxon>
        <taxon>Bacillati</taxon>
        <taxon>Chloroflexota</taxon>
        <taxon>Tepidiformia</taxon>
        <taxon>Tepidiformales</taxon>
        <taxon>Tepidiformaceae</taxon>
        <taxon>Tepidiforma</taxon>
    </lineage>
</organism>
<evidence type="ECO:0000256" key="6">
    <source>
        <dbReference type="ARBA" id="ARBA00023136"/>
    </source>
</evidence>
<feature type="transmembrane region" description="Helical" evidence="7">
    <location>
        <begin position="48"/>
        <end position="68"/>
    </location>
</feature>
<dbReference type="InterPro" id="IPR011701">
    <property type="entry name" value="MFS"/>
</dbReference>
<evidence type="ECO:0000256" key="1">
    <source>
        <dbReference type="ARBA" id="ARBA00004651"/>
    </source>
</evidence>
<evidence type="ECO:0000256" key="2">
    <source>
        <dbReference type="ARBA" id="ARBA00022448"/>
    </source>
</evidence>
<evidence type="ECO:0000256" key="7">
    <source>
        <dbReference type="SAM" id="Phobius"/>
    </source>
</evidence>
<reference evidence="9 10" key="1">
    <citation type="journal article" date="2023" name="ISME J.">
        <title>Thermophilic Dehalococcoidia with unusual traits shed light on an unexpected past.</title>
        <authorList>
            <person name="Palmer M."/>
            <person name="Covington J.K."/>
            <person name="Zhou E.M."/>
            <person name="Thomas S.C."/>
            <person name="Habib N."/>
            <person name="Seymour C.O."/>
            <person name="Lai D."/>
            <person name="Johnston J."/>
            <person name="Hashimi A."/>
            <person name="Jiao J.Y."/>
            <person name="Muok A.R."/>
            <person name="Liu L."/>
            <person name="Xian W.D."/>
            <person name="Zhi X.Y."/>
            <person name="Li M.M."/>
            <person name="Silva L.P."/>
            <person name="Bowen B.P."/>
            <person name="Louie K."/>
            <person name="Briegel A."/>
            <person name="Pett-Ridge J."/>
            <person name="Weber P.K."/>
            <person name="Tocheva E.I."/>
            <person name="Woyke T."/>
            <person name="Northen T.R."/>
            <person name="Mayali X."/>
            <person name="Li W.J."/>
            <person name="Hedlund B.P."/>
        </authorList>
    </citation>
    <scope>NUCLEOTIDE SEQUENCE [LARGE SCALE GENOMIC DNA]</scope>
    <source>
        <strain evidence="9 10">YIM 72310</strain>
    </source>
</reference>
<dbReference type="PANTHER" id="PTHR23517">
    <property type="entry name" value="RESISTANCE PROTEIN MDTM, PUTATIVE-RELATED-RELATED"/>
    <property type="match status" value="1"/>
</dbReference>
<protein>
    <submittedName>
        <fullName evidence="9">MFS transporter</fullName>
    </submittedName>
</protein>
<dbReference type="RefSeq" id="WP_270055674.1">
    <property type="nucleotide sequence ID" value="NZ_CP115149.1"/>
</dbReference>
<keyword evidence="4 7" id="KW-0812">Transmembrane</keyword>
<feature type="transmembrane region" description="Helical" evidence="7">
    <location>
        <begin position="105"/>
        <end position="126"/>
    </location>
</feature>
<dbReference type="InterPro" id="IPR050171">
    <property type="entry name" value="MFS_Transporters"/>
</dbReference>
<dbReference type="InterPro" id="IPR020846">
    <property type="entry name" value="MFS_dom"/>
</dbReference>
<dbReference type="InterPro" id="IPR001958">
    <property type="entry name" value="Tet-R_TetA/multi-R_MdtG-like"/>
</dbReference>
<feature type="transmembrane region" description="Helical" evidence="7">
    <location>
        <begin position="171"/>
        <end position="189"/>
    </location>
</feature>
<proteinExistence type="predicted"/>
<feature type="transmembrane region" description="Helical" evidence="7">
    <location>
        <begin position="80"/>
        <end position="99"/>
    </location>
</feature>
<dbReference type="Proteomes" id="UP001212803">
    <property type="component" value="Chromosome"/>
</dbReference>
<dbReference type="CDD" id="cd17325">
    <property type="entry name" value="MFS_MdtG_SLC18_like"/>
    <property type="match status" value="1"/>
</dbReference>
<keyword evidence="3" id="KW-1003">Cell membrane</keyword>
<keyword evidence="2" id="KW-0813">Transport</keyword>